<feature type="non-terminal residue" evidence="9">
    <location>
        <position position="198"/>
    </location>
</feature>
<sequence>MTRSIRRNLQRCFSRLVSCSSPQITPNKSQNPNSIPSSSSPSPPPLHQPPTASSSDDTPATFTATAAPSASSSSSSSSDEDLDLASAIASRRLLPPSSPGRTSSAIADPSAVAVGIGVAVPTYSPDPYGDFRRSMEEMAAAMGLLRHPGVGLRLRQRRRERLYELLLCYLTLNRKHAHKYIVGAFADLLVGLPDDDDD</sequence>
<dbReference type="Pfam" id="PF04844">
    <property type="entry name" value="Ovate"/>
    <property type="match status" value="1"/>
</dbReference>
<gene>
    <name evidence="9" type="primary">FCJ1_1</name>
    <name evidence="9" type="ORF">g.15195</name>
</gene>
<feature type="compositionally biased region" description="Low complexity" evidence="7">
    <location>
        <begin position="49"/>
        <end position="77"/>
    </location>
</feature>
<evidence type="ECO:0000256" key="5">
    <source>
        <dbReference type="ARBA" id="ARBA00023242"/>
    </source>
</evidence>
<keyword evidence="4 6" id="KW-0804">Transcription</keyword>
<dbReference type="EMBL" id="GDJX01017452">
    <property type="protein sequence ID" value="JAT50484.1"/>
    <property type="molecule type" value="Transcribed_RNA"/>
</dbReference>
<reference evidence="9" key="1">
    <citation type="submission" date="2015-07" db="EMBL/GenBank/DDBJ databases">
        <title>Transcriptome Assembly of Anthurium amnicola.</title>
        <authorList>
            <person name="Suzuki J."/>
        </authorList>
    </citation>
    <scope>NUCLEOTIDE SEQUENCE</scope>
</reference>
<name>A0A1D1Y768_9ARAE</name>
<evidence type="ECO:0000256" key="7">
    <source>
        <dbReference type="SAM" id="MobiDB-lite"/>
    </source>
</evidence>
<dbReference type="InterPro" id="IPR038933">
    <property type="entry name" value="Ovate"/>
</dbReference>
<dbReference type="GO" id="GO:0005634">
    <property type="term" value="C:nucleus"/>
    <property type="evidence" value="ECO:0007669"/>
    <property type="project" value="UniProtKB-SubCell"/>
</dbReference>
<dbReference type="InterPro" id="IPR006458">
    <property type="entry name" value="Ovate_C"/>
</dbReference>
<dbReference type="GO" id="GO:0045892">
    <property type="term" value="P:negative regulation of DNA-templated transcription"/>
    <property type="evidence" value="ECO:0007669"/>
    <property type="project" value="UniProtKB-UniRule"/>
</dbReference>
<keyword evidence="5 6" id="KW-0539">Nucleus</keyword>
<evidence type="ECO:0000256" key="2">
    <source>
        <dbReference type="ARBA" id="ARBA00022491"/>
    </source>
</evidence>
<proteinExistence type="predicted"/>
<comment type="function">
    <text evidence="6">Transcriptional repressor that regulates multiple aspects of plant growth and development.</text>
</comment>
<evidence type="ECO:0000259" key="8">
    <source>
        <dbReference type="PROSITE" id="PS51754"/>
    </source>
</evidence>
<dbReference type="AlphaFoldDB" id="A0A1D1Y768"/>
<feature type="compositionally biased region" description="Low complexity" evidence="7">
    <location>
        <begin position="26"/>
        <end position="40"/>
    </location>
</feature>
<comment type="subcellular location">
    <subcellularLocation>
        <location evidence="1 6">Nucleus</location>
    </subcellularLocation>
</comment>
<accession>A0A1D1Y768</accession>
<keyword evidence="2 6" id="KW-0678">Repressor</keyword>
<evidence type="ECO:0000313" key="9">
    <source>
        <dbReference type="EMBL" id="JAT50484.1"/>
    </source>
</evidence>
<feature type="region of interest" description="Disordered" evidence="7">
    <location>
        <begin position="16"/>
        <end position="82"/>
    </location>
</feature>
<dbReference type="PANTHER" id="PTHR33057">
    <property type="entry name" value="TRANSCRIPTION REPRESSOR OFP7-RELATED"/>
    <property type="match status" value="1"/>
</dbReference>
<evidence type="ECO:0000256" key="4">
    <source>
        <dbReference type="ARBA" id="ARBA00023163"/>
    </source>
</evidence>
<protein>
    <recommendedName>
        <fullName evidence="6">Transcription repressor</fullName>
    </recommendedName>
    <alternativeName>
        <fullName evidence="6">Ovate family protein</fullName>
    </alternativeName>
</protein>
<evidence type="ECO:0000256" key="1">
    <source>
        <dbReference type="ARBA" id="ARBA00004123"/>
    </source>
</evidence>
<dbReference type="NCBIfam" id="TIGR01568">
    <property type="entry name" value="A_thal_3678"/>
    <property type="match status" value="1"/>
</dbReference>
<feature type="domain" description="OVATE" evidence="8">
    <location>
        <begin position="120"/>
        <end position="191"/>
    </location>
</feature>
<evidence type="ECO:0000256" key="6">
    <source>
        <dbReference type="RuleBase" id="RU367028"/>
    </source>
</evidence>
<evidence type="ECO:0000256" key="3">
    <source>
        <dbReference type="ARBA" id="ARBA00023015"/>
    </source>
</evidence>
<keyword evidence="3 6" id="KW-0805">Transcription regulation</keyword>
<organism evidence="9">
    <name type="scientific">Anthurium amnicola</name>
    <dbReference type="NCBI Taxonomy" id="1678845"/>
    <lineage>
        <taxon>Eukaryota</taxon>
        <taxon>Viridiplantae</taxon>
        <taxon>Streptophyta</taxon>
        <taxon>Embryophyta</taxon>
        <taxon>Tracheophyta</taxon>
        <taxon>Spermatophyta</taxon>
        <taxon>Magnoliopsida</taxon>
        <taxon>Liliopsida</taxon>
        <taxon>Araceae</taxon>
        <taxon>Pothoideae</taxon>
        <taxon>Potheae</taxon>
        <taxon>Anthurium</taxon>
    </lineage>
</organism>
<dbReference type="PANTHER" id="PTHR33057:SF21">
    <property type="entry name" value="TRANSCRIPTION REPRESSOR"/>
    <property type="match status" value="1"/>
</dbReference>
<dbReference type="PROSITE" id="PS51754">
    <property type="entry name" value="OVATE"/>
    <property type="match status" value="1"/>
</dbReference>